<proteinExistence type="inferred from homology"/>
<dbReference type="PRINTS" id="PR00081">
    <property type="entry name" value="GDHRDH"/>
</dbReference>
<dbReference type="EMBL" id="PETL01000244">
    <property type="protein sequence ID" value="PIV63865.1"/>
    <property type="molecule type" value="Genomic_DNA"/>
</dbReference>
<dbReference type="NCBIfam" id="NF005559">
    <property type="entry name" value="PRK07231.1"/>
    <property type="match status" value="1"/>
</dbReference>
<dbReference type="PANTHER" id="PTHR24321:SF8">
    <property type="entry name" value="ESTRADIOL 17-BETA-DEHYDROGENASE 8-RELATED"/>
    <property type="match status" value="1"/>
</dbReference>
<reference evidence="4" key="1">
    <citation type="submission" date="2017-09" db="EMBL/GenBank/DDBJ databases">
        <title>Depth-based differentiation of microbial function through sediment-hosted aquifers and enrichment of novel symbionts in the deep terrestrial subsurface.</title>
        <authorList>
            <person name="Probst A.J."/>
            <person name="Ladd B."/>
            <person name="Jarett J.K."/>
            <person name="Geller-Mcgrath D.E."/>
            <person name="Sieber C.M.K."/>
            <person name="Emerson J.B."/>
            <person name="Anantharaman K."/>
            <person name="Thomas B.C."/>
            <person name="Malmstrom R."/>
            <person name="Stieglmeier M."/>
            <person name="Klingl A."/>
            <person name="Woyke T."/>
            <person name="Ryan C.M."/>
            <person name="Banfield J.F."/>
        </authorList>
    </citation>
    <scope>NUCLEOTIDE SEQUENCE [LARGE SCALE GENOMIC DNA]</scope>
</reference>
<dbReference type="InterPro" id="IPR002347">
    <property type="entry name" value="SDR_fam"/>
</dbReference>
<comment type="caution">
    <text evidence="3">The sequence shown here is derived from an EMBL/GenBank/DDBJ whole genome shotgun (WGS) entry which is preliminary data.</text>
</comment>
<dbReference type="GO" id="GO:0016491">
    <property type="term" value="F:oxidoreductase activity"/>
    <property type="evidence" value="ECO:0007669"/>
    <property type="project" value="UniProtKB-KW"/>
</dbReference>
<keyword evidence="2" id="KW-0560">Oxidoreductase</keyword>
<comment type="similarity">
    <text evidence="1">Belongs to the short-chain dehydrogenases/reductases (SDR) family.</text>
</comment>
<dbReference type="InterPro" id="IPR020904">
    <property type="entry name" value="Sc_DH/Rdtase_CS"/>
</dbReference>
<evidence type="ECO:0000313" key="3">
    <source>
        <dbReference type="EMBL" id="PIV63865.1"/>
    </source>
</evidence>
<gene>
    <name evidence="3" type="ORF">COS11_05125</name>
</gene>
<name>A0A2M7E833_9BACT</name>
<dbReference type="Proteomes" id="UP000228886">
    <property type="component" value="Unassembled WGS sequence"/>
</dbReference>
<evidence type="ECO:0008006" key="5">
    <source>
        <dbReference type="Google" id="ProtNLM"/>
    </source>
</evidence>
<dbReference type="PANTHER" id="PTHR24321">
    <property type="entry name" value="DEHYDROGENASES, SHORT CHAIN"/>
    <property type="match status" value="1"/>
</dbReference>
<dbReference type="AlphaFoldDB" id="A0A2M7E833"/>
<evidence type="ECO:0000256" key="1">
    <source>
        <dbReference type="ARBA" id="ARBA00006484"/>
    </source>
</evidence>
<dbReference type="FunFam" id="3.40.50.720:FF:000084">
    <property type="entry name" value="Short-chain dehydrogenase reductase"/>
    <property type="match status" value="1"/>
</dbReference>
<evidence type="ECO:0000313" key="4">
    <source>
        <dbReference type="Proteomes" id="UP000228886"/>
    </source>
</evidence>
<sequence length="254" mass="27312">MRLKNKIAVITGAAGGIGQAAAFLFSQEGARVVVVDNDAEKGKETVNKITREGGKAILVKADVSRRDEVEEIFKITRKEYGALHILYNNAAIFLRKADGPITEITEETWDWILDVNLRGVFLCCKYGIPEIIRSGGGAVINTSSSAGVIGVPQCDAYTATKGAIISLTRSLAVEYAPQKVRVNCIVPCAVDTPMLNESSREDPSFDEAKFLATTPARRYGKPEEIAQMALFLASDEASYCIGGIFVSDGGITIS</sequence>
<dbReference type="CDD" id="cd05233">
    <property type="entry name" value="SDR_c"/>
    <property type="match status" value="1"/>
</dbReference>
<dbReference type="InterPro" id="IPR036291">
    <property type="entry name" value="NAD(P)-bd_dom_sf"/>
</dbReference>
<dbReference type="Gene3D" id="3.40.50.720">
    <property type="entry name" value="NAD(P)-binding Rossmann-like Domain"/>
    <property type="match status" value="1"/>
</dbReference>
<dbReference type="SUPFAM" id="SSF51735">
    <property type="entry name" value="NAD(P)-binding Rossmann-fold domains"/>
    <property type="match status" value="1"/>
</dbReference>
<evidence type="ECO:0000256" key="2">
    <source>
        <dbReference type="ARBA" id="ARBA00023002"/>
    </source>
</evidence>
<dbReference type="PROSITE" id="PS00061">
    <property type="entry name" value="ADH_SHORT"/>
    <property type="match status" value="1"/>
</dbReference>
<accession>A0A2M7E833</accession>
<protein>
    <recommendedName>
        <fullName evidence="5">Short-chain dehydrogenase</fullName>
    </recommendedName>
</protein>
<organism evidence="3 4">
    <name type="scientific">bacterium (Candidatus Ratteibacteria) CG01_land_8_20_14_3_00_40_19</name>
    <dbReference type="NCBI Taxonomy" id="2014290"/>
    <lineage>
        <taxon>Bacteria</taxon>
        <taxon>Candidatus Ratteibacteria</taxon>
    </lineage>
</organism>
<dbReference type="Pfam" id="PF13561">
    <property type="entry name" value="adh_short_C2"/>
    <property type="match status" value="1"/>
</dbReference>
<dbReference type="PRINTS" id="PR00080">
    <property type="entry name" value="SDRFAMILY"/>
</dbReference>